<feature type="binding site" evidence="4">
    <location>
        <position position="490"/>
    </location>
    <ligand>
        <name>Ca(2+)</name>
        <dbReference type="ChEBI" id="CHEBI:29108"/>
    </ligand>
</feature>
<feature type="binding site" evidence="4">
    <location>
        <position position="493"/>
    </location>
    <ligand>
        <name>Ca(2+)</name>
        <dbReference type="ChEBI" id="CHEBI:29108"/>
    </ligand>
</feature>
<dbReference type="AlphaFoldDB" id="E4S4B2"/>
<protein>
    <submittedName>
        <fullName evidence="2">Uncharacterized protein</fullName>
    </submittedName>
</protein>
<dbReference type="KEGG" id="cki:Calkr_0826"/>
<keyword evidence="4" id="KW-0002">3D-structure</keyword>
<dbReference type="STRING" id="632335.Calkr_0826"/>
<evidence type="ECO:0000313" key="2">
    <source>
        <dbReference type="EMBL" id="ADQ40349.1"/>
    </source>
</evidence>
<name>E4S4B2_CALA7</name>
<gene>
    <name evidence="2" type="ordered locus">Calkr_0826</name>
</gene>
<reference key="1">
    <citation type="submission" date="2010-11" db="EMBL/GenBank/DDBJ databases">
        <title>Complete sequence of chromosome of Caldicellulosiruptor kristjanssonii 177R1B.</title>
        <authorList>
            <consortium name="US DOE Joint Genome Institute"/>
            <person name="Lucas S."/>
            <person name="Copeland A."/>
            <person name="Lapidus A."/>
            <person name="Cheng J.-F."/>
            <person name="Bruce D."/>
            <person name="Goodwin L."/>
            <person name="Pitluck S."/>
            <person name="Davenport K."/>
            <person name="Detter J.C."/>
            <person name="Han C."/>
            <person name="Tapia R."/>
            <person name="Land M."/>
            <person name="Hauser L."/>
            <person name="Jeffries C."/>
            <person name="Kyrpides N."/>
            <person name="Ivanova N."/>
            <person name="Mikhailova N."/>
            <person name="Blumer-Schuette S.E."/>
            <person name="Kelly R.M."/>
            <person name="Woyke T."/>
        </authorList>
    </citation>
    <scope>NUCLEOTIDE SEQUENCE</scope>
    <source>
        <strain>177R1B</strain>
    </source>
</reference>
<accession>E4S4B2</accession>
<feature type="binding site" evidence="4">
    <location>
        <position position="488"/>
    </location>
    <ligand>
        <name>Ca(2+)</name>
        <dbReference type="ChEBI" id="CHEBI:29108"/>
    </ligand>
</feature>
<dbReference type="HOGENOM" id="CLU_421927_0_0_9"/>
<keyword evidence="1" id="KW-0812">Transmembrane</keyword>
<keyword evidence="1" id="KW-0472">Membrane</keyword>
<keyword evidence="4" id="KW-0106">Calcium</keyword>
<dbReference type="PDBsum" id="6N2B"/>
<evidence type="ECO:0000256" key="1">
    <source>
        <dbReference type="SAM" id="Phobius"/>
    </source>
</evidence>
<keyword evidence="1" id="KW-1133">Transmembrane helix</keyword>
<feature type="binding site" evidence="4">
    <location>
        <position position="522"/>
    </location>
    <ligand>
        <name>Ca(2+)</name>
        <dbReference type="ChEBI" id="CHEBI:29108"/>
    </ligand>
</feature>
<proteinExistence type="evidence at protein level"/>
<keyword evidence="4" id="KW-0479">Metal-binding</keyword>
<evidence type="ECO:0000313" key="3">
    <source>
        <dbReference type="Proteomes" id="UP000009256"/>
    </source>
</evidence>
<dbReference type="Proteomes" id="UP000009256">
    <property type="component" value="Chromosome"/>
</dbReference>
<sequence>MRTKLSVNKKSLAKIFCTNYKGSVLIVVIIIIAILAAVLLSTISVVLASLNHSTNIYAKTSTTYGGESLTEAYLYYFNQICEDAREAAYSYYFDGSGNFKSTYIGGKVSPQNEPKRIWDDLTAGHITQDEAKDRILSGMREIIVSEVNNFMNGLPSSISFKVSPSSPITINKLDDLKNYILKELKDISNFGVGSFTVSSWSAGDVKGYTVEFEVYKEQNTGTSPAKDTVRNMRIDIAVNKGVMPDIGTLNPTSSTSSWNDLFEYAVYSRGSFLPNYKFTVRGGSIYSGERIQTQGEFKAIGVNNLICKGPEVIVNGGGNSIEIKEIMYIQNKLVFNGAPNTNPNTLNANKIYTGLGGMELNGYGYYKANEIYSDGEVQVKNYGNFEIGSIGIVKKLTVTDNGRTTIKSGATLYCDQLEVRNNGRVFIEAGATLVTRAISISGGTIEGPGTRQVNPSATFPSYPPFIDDIKNFDFDSRMSVTTLPADPVGATTLGSVYDKSATPWEIVVYGESGINDSELITEVNSKLGSFPSNVRLYLASKGNITFSNPTSLPLYNPTTGKLVIEGAIITLGSTFNINISGAGIELIYKRAGSTIESSITSTLNYIPPPRSYSSSSAQTVNTMYQVKRRGMIIK</sequence>
<dbReference type="GO" id="GO:0046872">
    <property type="term" value="F:metal ion binding"/>
    <property type="evidence" value="ECO:0007669"/>
    <property type="project" value="UniProtKB-KW"/>
</dbReference>
<reference evidence="2 3" key="2">
    <citation type="journal article" date="2011" name="J. Bacteriol.">
        <title>Complete genome sequences for the anaerobic, extremely thermophilic plant biomass-degrading bacteria Caldicellulosiruptor hydrothermalis, Caldicellulosiruptor kristjanssonii, Caldicellulosiruptor kronotskyensis, Caldicellulosiruptor owensenis, and Caldicellulosiruptor lactoaceticus.</title>
        <authorList>
            <person name="Blumer-Schuette S.E."/>
            <person name="Ozdemir I."/>
            <person name="Mistry D."/>
            <person name="Lucas S."/>
            <person name="Lapidus A."/>
            <person name="Cheng J.F."/>
            <person name="Goodwin L.A."/>
            <person name="Pitluck S."/>
            <person name="Land M.L."/>
            <person name="Hauser L.J."/>
            <person name="Woyke T."/>
            <person name="Mikhailova N."/>
            <person name="Pati A."/>
            <person name="Kyrpides N.C."/>
            <person name="Ivanova N."/>
            <person name="Detter J.C."/>
            <person name="Walston-Davenport K."/>
            <person name="Han S."/>
            <person name="Adams M.W."/>
            <person name="Kelly R.M."/>
        </authorList>
    </citation>
    <scope>NUCLEOTIDE SEQUENCE [LARGE SCALE GENOMIC DNA]</scope>
    <source>
        <strain evidence="3">ATCC 700853 / DSM 12137 / I77R1B</strain>
    </source>
</reference>
<reference evidence="4" key="3">
    <citation type="journal article" date="2019" name="Appl. Environ. Microbiol.">
        <title>Comparative Biochemical and Structural Analysis of Novel Cellulose Binding Proteins (Tapirins) from Extremely Thermophilic &lt;i&gt;Caldicellulosiruptor&lt;/i&gt; Species.</title>
        <authorList>
            <person name="Lee L.L."/>
            <person name="Hart W.S."/>
            <person name="Lunin V.V."/>
            <person name="Alahuhta M."/>
            <person name="Bomble Y.J."/>
            <person name="Himmel M.E."/>
            <person name="Blumer-Schuette S.E."/>
            <person name="Adams M.W.W."/>
            <person name="Kelly R.M."/>
        </authorList>
    </citation>
    <scope>X-RAY CRYSTALLOGRAPHY (2.65 ANGSTROMS) OF 59-634 IN COMPLEX WITH CA(2+)</scope>
</reference>
<evidence type="ECO:0007829" key="4">
    <source>
        <dbReference type="PDB" id="6N2B"/>
    </source>
</evidence>
<dbReference type="CDD" id="cd20786">
    <property type="entry name" value="tapirin_C"/>
    <property type="match status" value="1"/>
</dbReference>
<dbReference type="EMBL" id="CP002326">
    <property type="protein sequence ID" value="ADQ40349.1"/>
    <property type="molecule type" value="Genomic_DNA"/>
</dbReference>
<dbReference type="RefSeq" id="WP_013432170.1">
    <property type="nucleotide sequence ID" value="NC_014721.1"/>
</dbReference>
<dbReference type="PDB" id="6N2B">
    <property type="method" value="X-ray"/>
    <property type="resolution" value="2.65 A"/>
    <property type="chains" value="A/B=59-634"/>
</dbReference>
<organism evidence="2 3">
    <name type="scientific">Caldicellulosiruptor acetigenus (strain ATCC 700853 / DSM 12137 / I77R1B)</name>
    <name type="common">Caldicellulosiruptor kristjanssonii</name>
    <dbReference type="NCBI Taxonomy" id="632335"/>
    <lineage>
        <taxon>Bacteria</taxon>
        <taxon>Bacillati</taxon>
        <taxon>Bacillota</taxon>
        <taxon>Bacillota incertae sedis</taxon>
        <taxon>Caldicellulosiruptorales</taxon>
        <taxon>Caldicellulosiruptoraceae</taxon>
        <taxon>Caldicellulosiruptor</taxon>
    </lineage>
</organism>
<feature type="transmembrane region" description="Helical" evidence="1">
    <location>
        <begin position="24"/>
        <end position="50"/>
    </location>
</feature>
<dbReference type="SMR" id="E4S4B2"/>
<dbReference type="OrthoDB" id="1713996at2"/>
<feature type="binding site" evidence="4">
    <location>
        <position position="486"/>
    </location>
    <ligand>
        <name>Ca(2+)</name>
        <dbReference type="ChEBI" id="CHEBI:29108"/>
    </ligand>
</feature>
<keyword evidence="3" id="KW-1185">Reference proteome</keyword>